<evidence type="ECO:0000313" key="3">
    <source>
        <dbReference type="Proteomes" id="UP001147752"/>
    </source>
</evidence>
<name>A0A9W9RI66_9EURO</name>
<reference evidence="2" key="2">
    <citation type="journal article" date="2023" name="IMA Fungus">
        <title>Comparative genomic study of the Penicillium genus elucidates a diverse pangenome and 15 lateral gene transfer events.</title>
        <authorList>
            <person name="Petersen C."/>
            <person name="Sorensen T."/>
            <person name="Nielsen M.R."/>
            <person name="Sondergaard T.E."/>
            <person name="Sorensen J.L."/>
            <person name="Fitzpatrick D.A."/>
            <person name="Frisvad J.C."/>
            <person name="Nielsen K.L."/>
        </authorList>
    </citation>
    <scope>NUCLEOTIDE SEQUENCE</scope>
    <source>
        <strain evidence="2">IBT 3081</strain>
    </source>
</reference>
<comment type="caution">
    <text evidence="2">The sequence shown here is derived from an EMBL/GenBank/DDBJ whole genome shotgun (WGS) entry which is preliminary data.</text>
</comment>
<dbReference type="RefSeq" id="XP_056576228.1">
    <property type="nucleotide sequence ID" value="XM_056727656.1"/>
</dbReference>
<dbReference type="AlphaFoldDB" id="A0A9W9RI66"/>
<organism evidence="2 3">
    <name type="scientific">Penicillium concentricum</name>
    <dbReference type="NCBI Taxonomy" id="293559"/>
    <lineage>
        <taxon>Eukaryota</taxon>
        <taxon>Fungi</taxon>
        <taxon>Dikarya</taxon>
        <taxon>Ascomycota</taxon>
        <taxon>Pezizomycotina</taxon>
        <taxon>Eurotiomycetes</taxon>
        <taxon>Eurotiomycetidae</taxon>
        <taxon>Eurotiales</taxon>
        <taxon>Aspergillaceae</taxon>
        <taxon>Penicillium</taxon>
    </lineage>
</organism>
<gene>
    <name evidence="2" type="ORF">N7517_009933</name>
</gene>
<sequence>MSGGLVIGGLRPPNRASELSAKNTRQFPSRNFPSQFLRNGRAPSKVAIFTPDEAGLTAHRRGRSTYQADTLPRKQLPDSGQVSVGHDKKVYARYERYL</sequence>
<dbReference type="GeneID" id="81466839"/>
<proteinExistence type="predicted"/>
<evidence type="ECO:0000313" key="2">
    <source>
        <dbReference type="EMBL" id="KAJ5360742.1"/>
    </source>
</evidence>
<feature type="region of interest" description="Disordered" evidence="1">
    <location>
        <begin position="1"/>
        <end position="36"/>
    </location>
</feature>
<feature type="compositionally biased region" description="Polar residues" evidence="1">
    <location>
        <begin position="20"/>
        <end position="36"/>
    </location>
</feature>
<evidence type="ECO:0000256" key="1">
    <source>
        <dbReference type="SAM" id="MobiDB-lite"/>
    </source>
</evidence>
<feature type="region of interest" description="Disordered" evidence="1">
    <location>
        <begin position="56"/>
        <end position="84"/>
    </location>
</feature>
<reference evidence="2" key="1">
    <citation type="submission" date="2022-12" db="EMBL/GenBank/DDBJ databases">
        <authorList>
            <person name="Petersen C."/>
        </authorList>
    </citation>
    <scope>NUCLEOTIDE SEQUENCE</scope>
    <source>
        <strain evidence="2">IBT 3081</strain>
    </source>
</reference>
<dbReference type="EMBL" id="JAPZBT010000004">
    <property type="protein sequence ID" value="KAJ5360742.1"/>
    <property type="molecule type" value="Genomic_DNA"/>
</dbReference>
<accession>A0A9W9RI66</accession>
<dbReference type="Proteomes" id="UP001147752">
    <property type="component" value="Unassembled WGS sequence"/>
</dbReference>
<keyword evidence="3" id="KW-1185">Reference proteome</keyword>
<protein>
    <submittedName>
        <fullName evidence="2">Uncharacterized protein</fullName>
    </submittedName>
</protein>